<dbReference type="AlphaFoldDB" id="A0A7K0CJT8"/>
<keyword evidence="3" id="KW-1185">Reference proteome</keyword>
<dbReference type="InterPro" id="IPR003718">
    <property type="entry name" value="OsmC/Ohr_fam"/>
</dbReference>
<dbReference type="InterPro" id="IPR019953">
    <property type="entry name" value="OHR"/>
</dbReference>
<dbReference type="Proteomes" id="UP000466345">
    <property type="component" value="Unassembled WGS sequence"/>
</dbReference>
<dbReference type="RefSeq" id="WP_153453722.1">
    <property type="nucleotide sequence ID" value="NZ_WEGJ01000015.1"/>
</dbReference>
<sequence>MSAQYTAVGTATGRKGRGYTTDGKLDVRLDLPKELGGGDAGTNPEQLFAVGYAACFASAMEAIAGKRKLDVSEVSTTAEVGLGADGKGGFELSVTLRVEFPEGFDGTTARELVDATHQFCPYSRATRGNIPVEIVVE</sequence>
<dbReference type="NCBIfam" id="TIGR03561">
    <property type="entry name" value="organ_hyd_perox"/>
    <property type="match status" value="1"/>
</dbReference>
<dbReference type="OrthoDB" id="9797508at2"/>
<evidence type="ECO:0000313" key="3">
    <source>
        <dbReference type="Proteomes" id="UP000466345"/>
    </source>
</evidence>
<organism evidence="2 3">
    <name type="scientific">Streptomyces smaragdinus</name>
    <dbReference type="NCBI Taxonomy" id="2585196"/>
    <lineage>
        <taxon>Bacteria</taxon>
        <taxon>Bacillati</taxon>
        <taxon>Actinomycetota</taxon>
        <taxon>Actinomycetes</taxon>
        <taxon>Kitasatosporales</taxon>
        <taxon>Streptomycetaceae</taxon>
        <taxon>Streptomyces</taxon>
    </lineage>
</organism>
<dbReference type="PANTHER" id="PTHR33797:SF2">
    <property type="entry name" value="ORGANIC HYDROPEROXIDE RESISTANCE PROTEIN-LIKE"/>
    <property type="match status" value="1"/>
</dbReference>
<proteinExistence type="inferred from homology"/>
<evidence type="ECO:0000256" key="1">
    <source>
        <dbReference type="ARBA" id="ARBA00007378"/>
    </source>
</evidence>
<reference evidence="2 3" key="1">
    <citation type="submission" date="2019-10" db="EMBL/GenBank/DDBJ databases">
        <title>Streptomyces smaragdinus sp. nov. and Streptomyces fabii sp. nov., isolated from the gut of fungus growing-termite Macrotermes natalensis.</title>
        <authorList>
            <person name="Schwitalla J."/>
            <person name="Benndorf R."/>
            <person name="Martin K."/>
            <person name="De Beer W."/>
            <person name="Kaster A.-K."/>
            <person name="Vollmers J."/>
            <person name="Poulsen M."/>
            <person name="Beemelmanns C."/>
        </authorList>
    </citation>
    <scope>NUCLEOTIDE SEQUENCE [LARGE SCALE GENOMIC DNA]</scope>
    <source>
        <strain evidence="2 3">RB5</strain>
    </source>
</reference>
<dbReference type="Gene3D" id="3.30.300.20">
    <property type="match status" value="1"/>
</dbReference>
<dbReference type="InterPro" id="IPR036102">
    <property type="entry name" value="OsmC/Ohrsf"/>
</dbReference>
<dbReference type="EMBL" id="WEGJ01000015">
    <property type="protein sequence ID" value="MQY13716.1"/>
    <property type="molecule type" value="Genomic_DNA"/>
</dbReference>
<name>A0A7K0CJT8_9ACTN</name>
<protein>
    <submittedName>
        <fullName evidence="2">Organic hydroperoxide resistance protein OhrB</fullName>
    </submittedName>
</protein>
<dbReference type="PANTHER" id="PTHR33797">
    <property type="entry name" value="ORGANIC HYDROPEROXIDE RESISTANCE PROTEIN-LIKE"/>
    <property type="match status" value="1"/>
</dbReference>
<accession>A0A7K0CJT8</accession>
<dbReference type="Gene3D" id="2.20.25.10">
    <property type="match status" value="1"/>
</dbReference>
<comment type="caution">
    <text evidence="2">The sequence shown here is derived from an EMBL/GenBank/DDBJ whole genome shotgun (WGS) entry which is preliminary data.</text>
</comment>
<gene>
    <name evidence="2" type="primary">ohrB_2</name>
    <name evidence="2" type="ORF">SRB5_38670</name>
</gene>
<dbReference type="InterPro" id="IPR015946">
    <property type="entry name" value="KH_dom-like_a/b"/>
</dbReference>
<dbReference type="GO" id="GO:0006979">
    <property type="term" value="P:response to oxidative stress"/>
    <property type="evidence" value="ECO:0007669"/>
    <property type="project" value="InterPro"/>
</dbReference>
<dbReference type="Pfam" id="PF02566">
    <property type="entry name" value="OsmC"/>
    <property type="match status" value="1"/>
</dbReference>
<comment type="similarity">
    <text evidence="1">Belongs to the OsmC/Ohr family.</text>
</comment>
<dbReference type="SUPFAM" id="SSF82784">
    <property type="entry name" value="OsmC-like"/>
    <property type="match status" value="1"/>
</dbReference>
<evidence type="ECO:0000313" key="2">
    <source>
        <dbReference type="EMBL" id="MQY13716.1"/>
    </source>
</evidence>